<feature type="transmembrane region" description="Helical" evidence="6">
    <location>
        <begin position="64"/>
        <end position="82"/>
    </location>
</feature>
<feature type="transmembrane region" description="Helical" evidence="6">
    <location>
        <begin position="167"/>
        <end position="185"/>
    </location>
</feature>
<gene>
    <name evidence="7" type="ORF">K431DRAFT_230627</name>
</gene>
<dbReference type="InterPro" id="IPR000791">
    <property type="entry name" value="Gpr1/Fun34/SatP-like"/>
</dbReference>
<keyword evidence="8" id="KW-1185">Reference proteome</keyword>
<evidence type="ECO:0008006" key="9">
    <source>
        <dbReference type="Google" id="ProtNLM"/>
    </source>
</evidence>
<organism evidence="7 8">
    <name type="scientific">Polychaeton citri CBS 116435</name>
    <dbReference type="NCBI Taxonomy" id="1314669"/>
    <lineage>
        <taxon>Eukaryota</taxon>
        <taxon>Fungi</taxon>
        <taxon>Dikarya</taxon>
        <taxon>Ascomycota</taxon>
        <taxon>Pezizomycotina</taxon>
        <taxon>Dothideomycetes</taxon>
        <taxon>Dothideomycetidae</taxon>
        <taxon>Capnodiales</taxon>
        <taxon>Capnodiaceae</taxon>
        <taxon>Polychaeton</taxon>
    </lineage>
</organism>
<reference evidence="7" key="1">
    <citation type="journal article" date="2020" name="Stud. Mycol.">
        <title>101 Dothideomycetes genomes: a test case for predicting lifestyles and emergence of pathogens.</title>
        <authorList>
            <person name="Haridas S."/>
            <person name="Albert R."/>
            <person name="Binder M."/>
            <person name="Bloem J."/>
            <person name="Labutti K."/>
            <person name="Salamov A."/>
            <person name="Andreopoulos B."/>
            <person name="Baker S."/>
            <person name="Barry K."/>
            <person name="Bills G."/>
            <person name="Bluhm B."/>
            <person name="Cannon C."/>
            <person name="Castanera R."/>
            <person name="Culley D."/>
            <person name="Daum C."/>
            <person name="Ezra D."/>
            <person name="Gonzalez J."/>
            <person name="Henrissat B."/>
            <person name="Kuo A."/>
            <person name="Liang C."/>
            <person name="Lipzen A."/>
            <person name="Lutzoni F."/>
            <person name="Magnuson J."/>
            <person name="Mondo S."/>
            <person name="Nolan M."/>
            <person name="Ohm R."/>
            <person name="Pangilinan J."/>
            <person name="Park H.-J."/>
            <person name="Ramirez L."/>
            <person name="Alfaro M."/>
            <person name="Sun H."/>
            <person name="Tritt A."/>
            <person name="Yoshinaga Y."/>
            <person name="Zwiers L.-H."/>
            <person name="Turgeon B."/>
            <person name="Goodwin S."/>
            <person name="Spatafora J."/>
            <person name="Crous P."/>
            <person name="Grigoriev I."/>
        </authorList>
    </citation>
    <scope>NUCLEOTIDE SEQUENCE</scope>
    <source>
        <strain evidence="7">CBS 116435</strain>
    </source>
</reference>
<feature type="transmembrane region" description="Helical" evidence="6">
    <location>
        <begin position="102"/>
        <end position="130"/>
    </location>
</feature>
<comment type="similarity">
    <text evidence="2">Belongs to the acetate uptake transporter (AceTr) (TC 2.A.96) family.</text>
</comment>
<dbReference type="InterPro" id="IPR051633">
    <property type="entry name" value="AceTr"/>
</dbReference>
<comment type="subcellular location">
    <subcellularLocation>
        <location evidence="1">Membrane</location>
        <topology evidence="1">Multi-pass membrane protein</topology>
    </subcellularLocation>
</comment>
<keyword evidence="3 6" id="KW-0812">Transmembrane</keyword>
<evidence type="ECO:0000256" key="2">
    <source>
        <dbReference type="ARBA" id="ARBA00005587"/>
    </source>
</evidence>
<evidence type="ECO:0000256" key="3">
    <source>
        <dbReference type="ARBA" id="ARBA00022692"/>
    </source>
</evidence>
<dbReference type="GO" id="GO:0005886">
    <property type="term" value="C:plasma membrane"/>
    <property type="evidence" value="ECO:0007669"/>
    <property type="project" value="TreeGrafter"/>
</dbReference>
<keyword evidence="4 6" id="KW-1133">Transmembrane helix</keyword>
<proteinExistence type="inferred from homology"/>
<dbReference type="GO" id="GO:0015123">
    <property type="term" value="F:acetate transmembrane transporter activity"/>
    <property type="evidence" value="ECO:0007669"/>
    <property type="project" value="TreeGrafter"/>
</dbReference>
<evidence type="ECO:0000313" key="8">
    <source>
        <dbReference type="Proteomes" id="UP000799441"/>
    </source>
</evidence>
<evidence type="ECO:0000256" key="1">
    <source>
        <dbReference type="ARBA" id="ARBA00004141"/>
    </source>
</evidence>
<protein>
    <recommendedName>
        <fullName evidence="9">GPR1/FUN34/YaaH-class plasma membrane protein</fullName>
    </recommendedName>
</protein>
<dbReference type="PANTHER" id="PTHR31123:SF4">
    <property type="entry name" value="PROTEIN ALCS"/>
    <property type="match status" value="1"/>
</dbReference>
<comment type="caution">
    <text evidence="7">The sequence shown here is derived from an EMBL/GenBank/DDBJ whole genome shotgun (WGS) entry which is preliminary data.</text>
</comment>
<evidence type="ECO:0000256" key="5">
    <source>
        <dbReference type="ARBA" id="ARBA00023136"/>
    </source>
</evidence>
<keyword evidence="5 6" id="KW-0472">Membrane</keyword>
<dbReference type="OrthoDB" id="3648309at2759"/>
<feature type="transmembrane region" description="Helical" evidence="6">
    <location>
        <begin position="224"/>
        <end position="245"/>
    </location>
</feature>
<dbReference type="Pfam" id="PF01184">
    <property type="entry name" value="Gpr1_Fun34_YaaH"/>
    <property type="match status" value="1"/>
</dbReference>
<accession>A0A9P4ULH2</accession>
<feature type="transmembrane region" description="Helical" evidence="6">
    <location>
        <begin position="191"/>
        <end position="212"/>
    </location>
</feature>
<name>A0A9P4ULH2_9PEZI</name>
<evidence type="ECO:0000313" key="7">
    <source>
        <dbReference type="EMBL" id="KAF2718514.1"/>
    </source>
</evidence>
<sequence>MANKLEQHLSGEHNDFVSNDGADGAPLSRQVTVALTPEQYERLFFSPSGPRKGDLAKRLGNPTLLGLIGFLVPYTSTVLVLLQWQGAVPPYSLVGLCGDYYFLGAISMIIAGICEFILGNTFPFAVFIIFGSHWGSLAYTQDPIHQATAPFEEFGGATGAAWNSAQGFHNVTMCLVSFVLMIGTLRVNVLFVLLFMGLVFLFAFIAAADFYTPTATTPGDLAHAMYLLKIGGGFGFIGVVCGWYLTIVTVCEAVGLPCPLPIFDLSSKVFPEHKKEQEKKA</sequence>
<evidence type="ECO:0000256" key="4">
    <source>
        <dbReference type="ARBA" id="ARBA00022989"/>
    </source>
</evidence>
<dbReference type="EMBL" id="MU003823">
    <property type="protein sequence ID" value="KAF2718514.1"/>
    <property type="molecule type" value="Genomic_DNA"/>
</dbReference>
<dbReference type="PANTHER" id="PTHR31123">
    <property type="entry name" value="ACCUMULATION OF DYADS PROTEIN 2-RELATED"/>
    <property type="match status" value="1"/>
</dbReference>
<dbReference type="AlphaFoldDB" id="A0A9P4ULH2"/>
<dbReference type="Proteomes" id="UP000799441">
    <property type="component" value="Unassembled WGS sequence"/>
</dbReference>
<evidence type="ECO:0000256" key="6">
    <source>
        <dbReference type="SAM" id="Phobius"/>
    </source>
</evidence>